<sequence length="338" mass="37440">MIVNKIFSWQTPIWRRIIADKKRLPHAILLRGKSGIGKLGFAISLSQSLLCAQANADDQACGTCPSCGWFAQDNHPDFRLIAPEQDAEKEEGSSTKTTKKKTQIVIDQIRGLSDFLSLSSHKSDGLRIVVIHPAEGLNSAAANALLKMLEEPPANVVFILVAHQSHKIIPTIMSRCQKIDMPVPTTSEALAWMRENGIEAPEALLSYAGGSPLMAINDAEEVALASIEIGKLLSLGAKADIFQLTSICLALGIENAVNALQKWCYDLLHYHFTQKVRYHQNQESVLKKLAQQVILTRLLEFQSTLSNAKKSANHPLNNELQLERLFLHYIQIFDCAKL</sequence>
<keyword evidence="1" id="KW-0548">Nucleotidyltransferase</keyword>
<dbReference type="STRING" id="1581680.BN1209_0881"/>
<dbReference type="PANTHER" id="PTHR11669:SF8">
    <property type="entry name" value="DNA POLYMERASE III SUBUNIT DELTA"/>
    <property type="match status" value="1"/>
</dbReference>
<dbReference type="EC" id="2.7.7.7" evidence="1"/>
<dbReference type="AlphaFoldDB" id="A0A0B7IUH5"/>
<dbReference type="Gene3D" id="3.40.50.300">
    <property type="entry name" value="P-loop containing nucleotide triphosphate hydrolases"/>
    <property type="match status" value="1"/>
</dbReference>
<dbReference type="InterPro" id="IPR004622">
    <property type="entry name" value="DNA_pol_HolB"/>
</dbReference>
<dbReference type="EMBL" id="LN794158">
    <property type="protein sequence ID" value="CEN55924.1"/>
    <property type="molecule type" value="Genomic_DNA"/>
</dbReference>
<dbReference type="OrthoDB" id="9811073at2"/>
<dbReference type="RefSeq" id="WP_045751121.1">
    <property type="nucleotide sequence ID" value="NZ_LN794158.1"/>
</dbReference>
<accession>A0A0B7IUH5</accession>
<dbReference type="InterPro" id="IPR050238">
    <property type="entry name" value="DNA_Rep/Repair_Clamp_Loader"/>
</dbReference>
<protein>
    <submittedName>
        <fullName evidence="1">DNA polymerase III, delta prime subunit</fullName>
        <ecNumber evidence="1">2.7.7.7</ecNumber>
    </submittedName>
</protein>
<dbReference type="SUPFAM" id="SSF52540">
    <property type="entry name" value="P-loop containing nucleoside triphosphate hydrolases"/>
    <property type="match status" value="1"/>
</dbReference>
<keyword evidence="2" id="KW-1185">Reference proteome</keyword>
<reference evidence="2" key="1">
    <citation type="submission" date="2014-12" db="EMBL/GenBank/DDBJ databases">
        <authorList>
            <person name="Salcher M.M."/>
        </authorList>
    </citation>
    <scope>NUCLEOTIDE SEQUENCE [LARGE SCALE GENOMIC DNA]</scope>
    <source>
        <strain evidence="2">MMS-10A-171</strain>
    </source>
</reference>
<dbReference type="GO" id="GO:0006261">
    <property type="term" value="P:DNA-templated DNA replication"/>
    <property type="evidence" value="ECO:0007669"/>
    <property type="project" value="TreeGrafter"/>
</dbReference>
<evidence type="ECO:0000313" key="2">
    <source>
        <dbReference type="Proteomes" id="UP000056322"/>
    </source>
</evidence>
<dbReference type="PANTHER" id="PTHR11669">
    <property type="entry name" value="REPLICATION FACTOR C / DNA POLYMERASE III GAMMA-TAU SUBUNIT"/>
    <property type="match status" value="1"/>
</dbReference>
<dbReference type="InterPro" id="IPR027417">
    <property type="entry name" value="P-loop_NTPase"/>
</dbReference>
<dbReference type="GO" id="GO:0008408">
    <property type="term" value="F:3'-5' exonuclease activity"/>
    <property type="evidence" value="ECO:0007669"/>
    <property type="project" value="InterPro"/>
</dbReference>
<dbReference type="HOGENOM" id="CLU_006229_4_3_4"/>
<keyword evidence="1" id="KW-0808">Transferase</keyword>
<proteinExistence type="predicted"/>
<organism evidence="1 2">
    <name type="scientific">Candidatus Methylopumilus turicensis</name>
    <dbReference type="NCBI Taxonomy" id="1581680"/>
    <lineage>
        <taxon>Bacteria</taxon>
        <taxon>Pseudomonadati</taxon>
        <taxon>Pseudomonadota</taxon>
        <taxon>Betaproteobacteria</taxon>
        <taxon>Nitrosomonadales</taxon>
        <taxon>Methylophilaceae</taxon>
        <taxon>Candidatus Methylopumilus</taxon>
    </lineage>
</organism>
<evidence type="ECO:0000313" key="1">
    <source>
        <dbReference type="EMBL" id="CEN55924.1"/>
    </source>
</evidence>
<name>A0A0B7IUH5_9PROT</name>
<dbReference type="GO" id="GO:0003887">
    <property type="term" value="F:DNA-directed DNA polymerase activity"/>
    <property type="evidence" value="ECO:0007669"/>
    <property type="project" value="UniProtKB-EC"/>
</dbReference>
<dbReference type="GO" id="GO:0009360">
    <property type="term" value="C:DNA polymerase III complex"/>
    <property type="evidence" value="ECO:0007669"/>
    <property type="project" value="TreeGrafter"/>
</dbReference>
<dbReference type="KEGG" id="mbac:BN1209_0881"/>
<dbReference type="Proteomes" id="UP000056322">
    <property type="component" value="Chromosome 1"/>
</dbReference>
<dbReference type="NCBIfam" id="TIGR00678">
    <property type="entry name" value="holB"/>
    <property type="match status" value="1"/>
</dbReference>
<gene>
    <name evidence="1" type="ORF">BN1209_0881</name>
</gene>
<dbReference type="Pfam" id="PF13177">
    <property type="entry name" value="DNA_pol3_delta2"/>
    <property type="match status" value="1"/>
</dbReference>